<dbReference type="RefSeq" id="WP_089063959.1">
    <property type="nucleotide sequence ID" value="NZ_CP022316.1"/>
</dbReference>
<evidence type="ECO:0000256" key="2">
    <source>
        <dbReference type="SAM" id="Phobius"/>
    </source>
</evidence>
<keyword evidence="2" id="KW-1133">Transmembrane helix</keyword>
<evidence type="ECO:0000256" key="1">
    <source>
        <dbReference type="SAM" id="MobiDB-lite"/>
    </source>
</evidence>
<keyword evidence="4" id="KW-1185">Reference proteome</keyword>
<dbReference type="OrthoDB" id="4793128at2"/>
<keyword evidence="2" id="KW-0472">Membrane</keyword>
<reference evidence="4" key="1">
    <citation type="submission" date="2017-07" db="EMBL/GenBank/DDBJ databases">
        <title>Brachybacterium sp. VR2415.</title>
        <authorList>
            <person name="Tak E.J."/>
            <person name="Bae J.-W."/>
        </authorList>
    </citation>
    <scope>NUCLEOTIDE SEQUENCE [LARGE SCALE GENOMIC DNA]</scope>
    <source>
        <strain evidence="4">VR2415</strain>
    </source>
</reference>
<feature type="transmembrane region" description="Helical" evidence="2">
    <location>
        <begin position="44"/>
        <end position="68"/>
    </location>
</feature>
<gene>
    <name evidence="3" type="ORF">CFK39_01360</name>
</gene>
<feature type="region of interest" description="Disordered" evidence="1">
    <location>
        <begin position="227"/>
        <end position="253"/>
    </location>
</feature>
<dbReference type="EMBL" id="CP022316">
    <property type="protein sequence ID" value="ASK64711.1"/>
    <property type="molecule type" value="Genomic_DNA"/>
</dbReference>
<dbReference type="KEGG" id="brv:CFK39_01360"/>
<keyword evidence="2" id="KW-0812">Transmembrane</keyword>
<protein>
    <submittedName>
        <fullName evidence="3">Uncharacterized protein</fullName>
    </submittedName>
</protein>
<evidence type="ECO:0000313" key="3">
    <source>
        <dbReference type="EMBL" id="ASK64711.1"/>
    </source>
</evidence>
<feature type="transmembrane region" description="Helical" evidence="2">
    <location>
        <begin position="93"/>
        <end position="114"/>
    </location>
</feature>
<accession>A0A220UA04</accession>
<organism evidence="3 4">
    <name type="scientific">Brachybacterium avium</name>
    <dbReference type="NCBI Taxonomy" id="2017485"/>
    <lineage>
        <taxon>Bacteria</taxon>
        <taxon>Bacillati</taxon>
        <taxon>Actinomycetota</taxon>
        <taxon>Actinomycetes</taxon>
        <taxon>Micrococcales</taxon>
        <taxon>Dermabacteraceae</taxon>
        <taxon>Brachybacterium</taxon>
    </lineage>
</organism>
<feature type="transmembrane region" description="Helical" evidence="2">
    <location>
        <begin position="120"/>
        <end position="139"/>
    </location>
</feature>
<dbReference type="AlphaFoldDB" id="A0A220UA04"/>
<name>A0A220UA04_9MICO</name>
<sequence>MAMNPSSATFLLSLPPMRGFASVLFLVLVTAVPGFDDEELGAMARIVMVVVVLMLGTVIWGATLSGFVRDVREPRCLGDAVVLANRPRRLARVLSWASLAVVILSGLSFGLLAAAELSDVALLLSMLSFLVALPVASLLPRLSRWYADGAGRVAASPGGLQIVPARGGEDMTIPWTELGTVLPSSSPEGSLPAVRGCGLGGRVRWRPGTCAAVARWAAEGFDPTAEEARSLHLDPEWSSDPSTVRSSRADRWG</sequence>
<evidence type="ECO:0000313" key="4">
    <source>
        <dbReference type="Proteomes" id="UP000198398"/>
    </source>
</evidence>
<proteinExistence type="predicted"/>
<dbReference type="Proteomes" id="UP000198398">
    <property type="component" value="Chromosome"/>
</dbReference>